<name>X0ZMY5_9ZZZZ</name>
<dbReference type="EMBL" id="BART01004431">
    <property type="protein sequence ID" value="GAG70774.1"/>
    <property type="molecule type" value="Genomic_DNA"/>
</dbReference>
<feature type="domain" description="Peptidase M15A C-terminal" evidence="1">
    <location>
        <begin position="4"/>
        <end position="72"/>
    </location>
</feature>
<dbReference type="Pfam" id="PF08291">
    <property type="entry name" value="Peptidase_M15_3"/>
    <property type="match status" value="1"/>
</dbReference>
<evidence type="ECO:0000313" key="2">
    <source>
        <dbReference type="EMBL" id="GAG70774.1"/>
    </source>
</evidence>
<dbReference type="InterPro" id="IPR009045">
    <property type="entry name" value="Zn_M74/Hedgehog-like"/>
</dbReference>
<dbReference type="Gene3D" id="3.30.1380.10">
    <property type="match status" value="1"/>
</dbReference>
<gene>
    <name evidence="2" type="ORF">S01H4_11126</name>
</gene>
<dbReference type="InterPro" id="IPR013230">
    <property type="entry name" value="Peptidase_M15A_C"/>
</dbReference>
<sequence>MVINRPIYINSGYRCKEENHRAGGVPGSYHLLGMAVDIHVKDFLLYDLLTFAHEIGFNGIGYYEKKNFLHLDIRPGPKYTWKGNK</sequence>
<comment type="caution">
    <text evidence="2">The sequence shown here is derived from an EMBL/GenBank/DDBJ whole genome shotgun (WGS) entry which is preliminary data.</text>
</comment>
<dbReference type="SUPFAM" id="SSF55166">
    <property type="entry name" value="Hedgehog/DD-peptidase"/>
    <property type="match status" value="1"/>
</dbReference>
<organism evidence="2">
    <name type="scientific">marine sediment metagenome</name>
    <dbReference type="NCBI Taxonomy" id="412755"/>
    <lineage>
        <taxon>unclassified sequences</taxon>
        <taxon>metagenomes</taxon>
        <taxon>ecological metagenomes</taxon>
    </lineage>
</organism>
<protein>
    <recommendedName>
        <fullName evidence="1">Peptidase M15A C-terminal domain-containing protein</fullName>
    </recommendedName>
</protein>
<reference evidence="2" key="1">
    <citation type="journal article" date="2014" name="Front. Microbiol.">
        <title>High frequency of phylogenetically diverse reductive dehalogenase-homologous genes in deep subseafloor sedimentary metagenomes.</title>
        <authorList>
            <person name="Kawai M."/>
            <person name="Futagami T."/>
            <person name="Toyoda A."/>
            <person name="Takaki Y."/>
            <person name="Nishi S."/>
            <person name="Hori S."/>
            <person name="Arai W."/>
            <person name="Tsubouchi T."/>
            <person name="Morono Y."/>
            <person name="Uchiyama I."/>
            <person name="Ito T."/>
            <person name="Fujiyama A."/>
            <person name="Inagaki F."/>
            <person name="Takami H."/>
        </authorList>
    </citation>
    <scope>NUCLEOTIDE SEQUENCE</scope>
    <source>
        <strain evidence="2">Expedition CK06-06</strain>
    </source>
</reference>
<accession>X0ZMY5</accession>
<evidence type="ECO:0000259" key="1">
    <source>
        <dbReference type="Pfam" id="PF08291"/>
    </source>
</evidence>
<proteinExistence type="predicted"/>
<dbReference type="AlphaFoldDB" id="X0ZMY5"/>